<sequence>MFKSHKIKTVYTAFLYFVLATLSGISCSKDQAFDLFVDNSLQDYFDRFVVEGAKRNVTVDYEAARVSGYIKEINTPNVIGQCAHDPKKPNTVIVDRTYWNNGTDLEKEFLVFHELGHCVLNREHLDEADARGNCISIMTSGSAQCRINYTMETRDKLLDELFKK</sequence>
<evidence type="ECO:0000313" key="2">
    <source>
        <dbReference type="Proteomes" id="UP000808337"/>
    </source>
</evidence>
<dbReference type="AlphaFoldDB" id="A0A9D7SWA4"/>
<dbReference type="PROSITE" id="PS51257">
    <property type="entry name" value="PROKAR_LIPOPROTEIN"/>
    <property type="match status" value="1"/>
</dbReference>
<gene>
    <name evidence="1" type="ORF">IPP15_10675</name>
</gene>
<dbReference type="Proteomes" id="UP000808337">
    <property type="component" value="Unassembled WGS sequence"/>
</dbReference>
<comment type="caution">
    <text evidence="1">The sequence shown here is derived from an EMBL/GenBank/DDBJ whole genome shotgun (WGS) entry which is preliminary data.</text>
</comment>
<proteinExistence type="predicted"/>
<organism evidence="1 2">
    <name type="scientific">Candidatus Opimibacter skivensis</name>
    <dbReference type="NCBI Taxonomy" id="2982028"/>
    <lineage>
        <taxon>Bacteria</taxon>
        <taxon>Pseudomonadati</taxon>
        <taxon>Bacteroidota</taxon>
        <taxon>Saprospiria</taxon>
        <taxon>Saprospirales</taxon>
        <taxon>Saprospiraceae</taxon>
        <taxon>Candidatus Opimibacter</taxon>
    </lineage>
</organism>
<accession>A0A9D7SWA4</accession>
<name>A0A9D7SWA4_9BACT</name>
<reference evidence="1 2" key="1">
    <citation type="submission" date="2020-10" db="EMBL/GenBank/DDBJ databases">
        <title>Connecting structure to function with the recovery of over 1000 high-quality activated sludge metagenome-assembled genomes encoding full-length rRNA genes using long-read sequencing.</title>
        <authorList>
            <person name="Singleton C.M."/>
            <person name="Petriglieri F."/>
            <person name="Kristensen J.M."/>
            <person name="Kirkegaard R.H."/>
            <person name="Michaelsen T.Y."/>
            <person name="Andersen M.H."/>
            <person name="Karst S.M."/>
            <person name="Dueholm M.S."/>
            <person name="Nielsen P.H."/>
            <person name="Albertsen M."/>
        </authorList>
    </citation>
    <scope>NUCLEOTIDE SEQUENCE [LARGE SCALE GENOMIC DNA]</scope>
    <source>
        <strain evidence="1">Ribe_18-Q3-R11-54_MAXAC.273</strain>
    </source>
</reference>
<evidence type="ECO:0000313" key="1">
    <source>
        <dbReference type="EMBL" id="MBK9982865.1"/>
    </source>
</evidence>
<protein>
    <submittedName>
        <fullName evidence="1">Uncharacterized protein</fullName>
    </submittedName>
</protein>
<dbReference type="EMBL" id="JADKGY010000008">
    <property type="protein sequence ID" value="MBK9982865.1"/>
    <property type="molecule type" value="Genomic_DNA"/>
</dbReference>